<feature type="compositionally biased region" description="Polar residues" evidence="2">
    <location>
        <begin position="54"/>
        <end position="67"/>
    </location>
</feature>
<organism evidence="4 5">
    <name type="scientific">Tolypocladium paradoxum</name>
    <dbReference type="NCBI Taxonomy" id="94208"/>
    <lineage>
        <taxon>Eukaryota</taxon>
        <taxon>Fungi</taxon>
        <taxon>Dikarya</taxon>
        <taxon>Ascomycota</taxon>
        <taxon>Pezizomycotina</taxon>
        <taxon>Sordariomycetes</taxon>
        <taxon>Hypocreomycetidae</taxon>
        <taxon>Hypocreales</taxon>
        <taxon>Ophiocordycipitaceae</taxon>
        <taxon>Tolypocladium</taxon>
    </lineage>
</organism>
<dbReference type="OrthoDB" id="29596at2759"/>
<dbReference type="SUPFAM" id="SSF48334">
    <property type="entry name" value="DNA repair protein MutS, domain III"/>
    <property type="match status" value="1"/>
</dbReference>
<dbReference type="GO" id="GO:0005524">
    <property type="term" value="F:ATP binding"/>
    <property type="evidence" value="ECO:0007669"/>
    <property type="project" value="InterPro"/>
</dbReference>
<comment type="caution">
    <text evidence="4">The sequence shown here is derived from an EMBL/GenBank/DDBJ whole genome shotgun (WGS) entry which is preliminary data.</text>
</comment>
<comment type="similarity">
    <text evidence="1">Belongs to the DNA mismatch repair MutS family.</text>
</comment>
<feature type="region of interest" description="Disordered" evidence="2">
    <location>
        <begin position="1"/>
        <end position="101"/>
    </location>
</feature>
<dbReference type="InterPro" id="IPR045076">
    <property type="entry name" value="MutS"/>
</dbReference>
<dbReference type="GO" id="GO:0051026">
    <property type="term" value="P:chiasma assembly"/>
    <property type="evidence" value="ECO:0007669"/>
    <property type="project" value="TreeGrafter"/>
</dbReference>
<dbReference type="EMBL" id="PKSG01000447">
    <property type="protein sequence ID" value="POR35387.1"/>
    <property type="molecule type" value="Genomic_DNA"/>
</dbReference>
<dbReference type="Proteomes" id="UP000237481">
    <property type="component" value="Unassembled WGS sequence"/>
</dbReference>
<feature type="domain" description="DNA mismatch repair protein MutS core" evidence="3">
    <location>
        <begin position="317"/>
        <end position="443"/>
    </location>
</feature>
<evidence type="ECO:0000256" key="1">
    <source>
        <dbReference type="ARBA" id="ARBA00006271"/>
    </source>
</evidence>
<evidence type="ECO:0000256" key="2">
    <source>
        <dbReference type="SAM" id="MobiDB-lite"/>
    </source>
</evidence>
<dbReference type="GO" id="GO:0030983">
    <property type="term" value="F:mismatched DNA binding"/>
    <property type="evidence" value="ECO:0007669"/>
    <property type="project" value="InterPro"/>
</dbReference>
<keyword evidence="5" id="KW-1185">Reference proteome</keyword>
<dbReference type="InterPro" id="IPR036187">
    <property type="entry name" value="DNA_mismatch_repair_MutS_sf"/>
</dbReference>
<accession>A0A2S4KYZ2</accession>
<gene>
    <name evidence="4" type="ORF">TPAR_04392</name>
</gene>
<dbReference type="AlphaFoldDB" id="A0A2S4KYZ2"/>
<sequence length="485" mass="51889">MARGPSSIRSSAGSASSRRRRRQTPGSGPSTVNPPSRRHEAAFTPTPTGPLRQNGPSRGFLQQTDDMSSAPIDGVPRGQGHGPGGQIPSDLSNDTDCDHEDSDSVLQEVIMALDMRDGASMGCAFFTTATGALALSEDISMADTNVAEHFVTHVQPTTLLVSARAPEHLMDFLEKLAGSGDQADDCSRIFILRALASSEFSPASALDRLVGLQFDSSPSPSAIFSGASDGFSSSELAEVGDFSGCQESRNIKLMRLGSLVNLDSLASVTCAGAVLAELHRRRSTGCLPDGQSASSVFHVTSVQMFSLANHVFVNTETLQSLQIVHSEHHPNSQIWGPDPNGGGAKESLSIYGLFHHLASTPQGRTCLRRLMLRPTVDMATIAERQRVIALLLRPENAEKTTQAASILRKIRNVRTTVSQLRKGIDCPSTGRSFDRGVWATLRRFASQALKLREVVGTLFGSEAVGAIRKASIGSLLFRRRGGIRC</sequence>
<evidence type="ECO:0000313" key="4">
    <source>
        <dbReference type="EMBL" id="POR35387.1"/>
    </source>
</evidence>
<dbReference type="Pfam" id="PF05192">
    <property type="entry name" value="MutS_III"/>
    <property type="match status" value="1"/>
</dbReference>
<dbReference type="STRING" id="94208.A0A2S4KYZ2"/>
<dbReference type="PANTHER" id="PTHR11361">
    <property type="entry name" value="DNA MISMATCH REPAIR PROTEIN MUTS FAMILY MEMBER"/>
    <property type="match status" value="1"/>
</dbReference>
<dbReference type="GO" id="GO:0005634">
    <property type="term" value="C:nucleus"/>
    <property type="evidence" value="ECO:0007669"/>
    <property type="project" value="TreeGrafter"/>
</dbReference>
<protein>
    <submittedName>
        <fullName evidence="4">MutS protein</fullName>
    </submittedName>
</protein>
<evidence type="ECO:0000313" key="5">
    <source>
        <dbReference type="Proteomes" id="UP000237481"/>
    </source>
</evidence>
<reference evidence="4 5" key="1">
    <citation type="submission" date="2018-01" db="EMBL/GenBank/DDBJ databases">
        <title>Harnessing the power of phylogenomics to disentangle the directionality and signatures of interkingdom host jumping in the parasitic fungal genus Tolypocladium.</title>
        <authorList>
            <person name="Quandt C.A."/>
            <person name="Patterson W."/>
            <person name="Spatafora J.W."/>
        </authorList>
    </citation>
    <scope>NUCLEOTIDE SEQUENCE [LARGE SCALE GENOMIC DNA]</scope>
    <source>
        <strain evidence="4 5">NRBC 100945</strain>
    </source>
</reference>
<name>A0A2S4KYZ2_9HYPO</name>
<dbReference type="PANTHER" id="PTHR11361:SF20">
    <property type="entry name" value="MUTS PROTEIN HOMOLOG 5"/>
    <property type="match status" value="1"/>
</dbReference>
<dbReference type="GO" id="GO:0140664">
    <property type="term" value="F:ATP-dependent DNA damage sensor activity"/>
    <property type="evidence" value="ECO:0007669"/>
    <property type="project" value="InterPro"/>
</dbReference>
<dbReference type="InterPro" id="IPR007696">
    <property type="entry name" value="DNA_mismatch_repair_MutS_core"/>
</dbReference>
<feature type="compositionally biased region" description="Low complexity" evidence="2">
    <location>
        <begin position="1"/>
        <end position="16"/>
    </location>
</feature>
<proteinExistence type="inferred from homology"/>
<dbReference type="GO" id="GO:0006298">
    <property type="term" value="P:mismatch repair"/>
    <property type="evidence" value="ECO:0007669"/>
    <property type="project" value="InterPro"/>
</dbReference>
<dbReference type="Gene3D" id="1.10.1420.10">
    <property type="match status" value="1"/>
</dbReference>
<evidence type="ECO:0000259" key="3">
    <source>
        <dbReference type="Pfam" id="PF05192"/>
    </source>
</evidence>